<dbReference type="AlphaFoldDB" id="A0A0D2VPU8"/>
<dbReference type="Proteomes" id="UP000008743">
    <property type="component" value="Unassembled WGS sequence"/>
</dbReference>
<gene>
    <name evidence="1" type="ORF">CAOG_003493</name>
</gene>
<organism evidence="1 2">
    <name type="scientific">Capsaspora owczarzaki (strain ATCC 30864)</name>
    <dbReference type="NCBI Taxonomy" id="595528"/>
    <lineage>
        <taxon>Eukaryota</taxon>
        <taxon>Filasterea</taxon>
        <taxon>Capsaspora</taxon>
    </lineage>
</organism>
<dbReference type="InParanoid" id="A0A0D2VPU8"/>
<name>A0A0D2VPU8_CAPO3</name>
<evidence type="ECO:0000313" key="1">
    <source>
        <dbReference type="EMBL" id="KJE92547.1"/>
    </source>
</evidence>
<dbReference type="RefSeq" id="XP_004348398.1">
    <property type="nucleotide sequence ID" value="XM_004348348.1"/>
</dbReference>
<proteinExistence type="predicted"/>
<sequence>MNVSQASQTLMRAFGSATRASFPVSRAQHVIQSAATIGQNAPKAAVNARFDMQAQRQAQQYWVDMAKNQKLTSNARVYADVPAKP</sequence>
<evidence type="ECO:0000313" key="2">
    <source>
        <dbReference type="Proteomes" id="UP000008743"/>
    </source>
</evidence>
<reference evidence="2" key="1">
    <citation type="submission" date="2011-02" db="EMBL/GenBank/DDBJ databases">
        <title>The Genome Sequence of Capsaspora owczarzaki ATCC 30864.</title>
        <authorList>
            <person name="Russ C."/>
            <person name="Cuomo C."/>
            <person name="Burger G."/>
            <person name="Gray M.W."/>
            <person name="Holland P.W.H."/>
            <person name="King N."/>
            <person name="Lang F.B.F."/>
            <person name="Roger A.J."/>
            <person name="Ruiz-Trillo I."/>
            <person name="Young S.K."/>
            <person name="Zeng Q."/>
            <person name="Gargeya S."/>
            <person name="Alvarado L."/>
            <person name="Berlin A."/>
            <person name="Chapman S.B."/>
            <person name="Chen Z."/>
            <person name="Freedman E."/>
            <person name="Gellesch M."/>
            <person name="Goldberg J."/>
            <person name="Griggs A."/>
            <person name="Gujja S."/>
            <person name="Heilman E."/>
            <person name="Heiman D."/>
            <person name="Howarth C."/>
            <person name="Mehta T."/>
            <person name="Neiman D."/>
            <person name="Pearson M."/>
            <person name="Roberts A."/>
            <person name="Saif S."/>
            <person name="Shea T."/>
            <person name="Shenoy N."/>
            <person name="Sisk P."/>
            <person name="Stolte C."/>
            <person name="Sykes S."/>
            <person name="White J."/>
            <person name="Yandava C."/>
            <person name="Haas B."/>
            <person name="Nusbaum C."/>
            <person name="Birren B."/>
        </authorList>
    </citation>
    <scope>NUCLEOTIDE SEQUENCE</scope>
    <source>
        <strain evidence="2">ATCC 30864</strain>
    </source>
</reference>
<protein>
    <submittedName>
        <fullName evidence="1">Uncharacterized protein</fullName>
    </submittedName>
</protein>
<dbReference type="EMBL" id="KE346364">
    <property type="protein sequence ID" value="KJE92547.1"/>
    <property type="molecule type" value="Genomic_DNA"/>
</dbReference>
<accession>A0A0D2VPU8</accession>
<keyword evidence="2" id="KW-1185">Reference proteome</keyword>